<sequence length="217" mass="22839">MYVTEEGGDRMAGPRAPRATQAERRARSRNALLEAAARGLSRYGYGNLVLAKVAAEAGYTRGALYHLFAGKEELALAVVEWVGETWAAEVGRPAAAAGDPVDALLVLARGHAVYCRRDVARVMRTLHAEFAGQDHPVGRAISGIVERLVTEAAERIAAGRASGALPPGPPPRQTALAYIGTLEGLVSSLAGQAPHDVELTERAIRGVLGLPPVPPSR</sequence>
<dbReference type="EMBL" id="JACHDB010000001">
    <property type="protein sequence ID" value="MBB5431418.1"/>
    <property type="molecule type" value="Genomic_DNA"/>
</dbReference>
<dbReference type="InterPro" id="IPR001647">
    <property type="entry name" value="HTH_TetR"/>
</dbReference>
<comment type="caution">
    <text evidence="7">The sequence shown here is derived from an EMBL/GenBank/DDBJ whole genome shotgun (WGS) entry which is preliminary data.</text>
</comment>
<dbReference type="PANTHER" id="PTHR47506:SF6">
    <property type="entry name" value="HTH-TYPE TRANSCRIPTIONAL REPRESSOR NEMR"/>
    <property type="match status" value="1"/>
</dbReference>
<evidence type="ECO:0000256" key="2">
    <source>
        <dbReference type="ARBA" id="ARBA00023125"/>
    </source>
</evidence>
<evidence type="ECO:0000256" key="1">
    <source>
        <dbReference type="ARBA" id="ARBA00023015"/>
    </source>
</evidence>
<accession>A0A7W8QKE1</accession>
<dbReference type="RefSeq" id="WP_246528196.1">
    <property type="nucleotide sequence ID" value="NZ_BAAAJD010000050.1"/>
</dbReference>
<dbReference type="InterPro" id="IPR009057">
    <property type="entry name" value="Homeodomain-like_sf"/>
</dbReference>
<keyword evidence="8" id="KW-1185">Reference proteome</keyword>
<dbReference type="PROSITE" id="PS50977">
    <property type="entry name" value="HTH_TETR_2"/>
    <property type="match status" value="1"/>
</dbReference>
<dbReference type="Gene3D" id="1.10.357.10">
    <property type="entry name" value="Tetracycline Repressor, domain 2"/>
    <property type="match status" value="1"/>
</dbReference>
<protein>
    <submittedName>
        <fullName evidence="7">AcrR family transcriptional regulator</fullName>
    </submittedName>
</protein>
<keyword evidence="2 4" id="KW-0238">DNA-binding</keyword>
<keyword evidence="3" id="KW-0804">Transcription</keyword>
<keyword evidence="1" id="KW-0805">Transcription regulation</keyword>
<evidence type="ECO:0000313" key="8">
    <source>
        <dbReference type="Proteomes" id="UP000572635"/>
    </source>
</evidence>
<evidence type="ECO:0000313" key="7">
    <source>
        <dbReference type="EMBL" id="MBB5431418.1"/>
    </source>
</evidence>
<evidence type="ECO:0000256" key="5">
    <source>
        <dbReference type="SAM" id="MobiDB-lite"/>
    </source>
</evidence>
<gene>
    <name evidence="7" type="ORF">HDA36_001502</name>
</gene>
<dbReference type="InterPro" id="IPR036271">
    <property type="entry name" value="Tet_transcr_reg_TetR-rel_C_sf"/>
</dbReference>
<evidence type="ECO:0000259" key="6">
    <source>
        <dbReference type="PROSITE" id="PS50977"/>
    </source>
</evidence>
<proteinExistence type="predicted"/>
<dbReference type="Proteomes" id="UP000572635">
    <property type="component" value="Unassembled WGS sequence"/>
</dbReference>
<dbReference type="SUPFAM" id="SSF48498">
    <property type="entry name" value="Tetracyclin repressor-like, C-terminal domain"/>
    <property type="match status" value="1"/>
</dbReference>
<dbReference type="PRINTS" id="PR00455">
    <property type="entry name" value="HTHTETR"/>
</dbReference>
<feature type="DNA-binding region" description="H-T-H motif" evidence="4">
    <location>
        <begin position="49"/>
        <end position="68"/>
    </location>
</feature>
<dbReference type="Pfam" id="PF00440">
    <property type="entry name" value="TetR_N"/>
    <property type="match status" value="1"/>
</dbReference>
<feature type="domain" description="HTH tetR-type" evidence="6">
    <location>
        <begin position="26"/>
        <end position="86"/>
    </location>
</feature>
<organism evidence="7 8">
    <name type="scientific">Nocardiopsis composta</name>
    <dbReference type="NCBI Taxonomy" id="157465"/>
    <lineage>
        <taxon>Bacteria</taxon>
        <taxon>Bacillati</taxon>
        <taxon>Actinomycetota</taxon>
        <taxon>Actinomycetes</taxon>
        <taxon>Streptosporangiales</taxon>
        <taxon>Nocardiopsidaceae</taxon>
        <taxon>Nocardiopsis</taxon>
    </lineage>
</organism>
<reference evidence="7 8" key="1">
    <citation type="submission" date="2020-08" db="EMBL/GenBank/DDBJ databases">
        <title>Sequencing the genomes of 1000 actinobacteria strains.</title>
        <authorList>
            <person name="Klenk H.-P."/>
        </authorList>
    </citation>
    <scope>NUCLEOTIDE SEQUENCE [LARGE SCALE GENOMIC DNA]</scope>
    <source>
        <strain evidence="7 8">DSM 44551</strain>
    </source>
</reference>
<dbReference type="Gene3D" id="1.10.10.60">
    <property type="entry name" value="Homeodomain-like"/>
    <property type="match status" value="1"/>
</dbReference>
<evidence type="ECO:0000256" key="3">
    <source>
        <dbReference type="ARBA" id="ARBA00023163"/>
    </source>
</evidence>
<dbReference type="PANTHER" id="PTHR47506">
    <property type="entry name" value="TRANSCRIPTIONAL REGULATORY PROTEIN"/>
    <property type="match status" value="1"/>
</dbReference>
<evidence type="ECO:0000256" key="4">
    <source>
        <dbReference type="PROSITE-ProRule" id="PRU00335"/>
    </source>
</evidence>
<dbReference type="GO" id="GO:0003677">
    <property type="term" value="F:DNA binding"/>
    <property type="evidence" value="ECO:0007669"/>
    <property type="project" value="UniProtKB-UniRule"/>
</dbReference>
<dbReference type="AlphaFoldDB" id="A0A7W8QKE1"/>
<feature type="region of interest" description="Disordered" evidence="5">
    <location>
        <begin position="1"/>
        <end position="24"/>
    </location>
</feature>
<dbReference type="SUPFAM" id="SSF46689">
    <property type="entry name" value="Homeodomain-like"/>
    <property type="match status" value="1"/>
</dbReference>
<name>A0A7W8QKE1_9ACTN</name>